<sequence length="361" mass="41265">MHKFYSHSKLKYFCQKSYNVEDFLSRVLYFAEKGYPLPVAYKKAKEVSRSVKDSYELARRLILSYYSLSGKSYRKKVREFLQKGVRIVLPEWFERELDGIYDIEKLKDSFLDRVIWIRVNTLKADEDKVIKSLENEGIILEKDKDIPYAYKVVKGDIRSTTEFKEFKVIIQDKASMAVIEALKPEKGELIFDMASAPGIKASLIMALTDNQSELVVSDVDRERLHKEIKFLHDVGVNMDKVHIIHQDSTSSSVIKADKVLLDAPCSSTGMISNEPTVLLKLTKQRVNELSELQKNLLNKALSISSYVIYATCSLLPQEGEYIVKEFNAKPPLSFASSNSLGNRFIPYLHQSEGFFISKVSG</sequence>
<dbReference type="SUPFAM" id="SSF53335">
    <property type="entry name" value="S-adenosyl-L-methionine-dependent methyltransferases"/>
    <property type="match status" value="1"/>
</dbReference>
<keyword evidence="2 6" id="KW-0808">Transferase</keyword>
<keyword evidence="3" id="KW-0949">S-adenosyl-L-methionine</keyword>
<keyword evidence="1 6" id="KW-0489">Methyltransferase</keyword>
<evidence type="ECO:0000313" key="6">
    <source>
        <dbReference type="EMBL" id="HII74071.1"/>
    </source>
</evidence>
<gene>
    <name evidence="6" type="ORF">HA332_06780</name>
</gene>
<dbReference type="PROSITE" id="PS51686">
    <property type="entry name" value="SAM_MT_RSMB_NOP"/>
    <property type="match status" value="1"/>
</dbReference>
<dbReference type="GO" id="GO:0003723">
    <property type="term" value="F:RNA binding"/>
    <property type="evidence" value="ECO:0007669"/>
    <property type="project" value="UniProtKB-KW"/>
</dbReference>
<reference evidence="6" key="1">
    <citation type="journal article" date="2020" name="bioRxiv">
        <title>A rank-normalized archaeal taxonomy based on genome phylogeny resolves widespread incomplete and uneven classifications.</title>
        <authorList>
            <person name="Rinke C."/>
            <person name="Chuvochina M."/>
            <person name="Mussig A.J."/>
            <person name="Chaumeil P.-A."/>
            <person name="Waite D.W."/>
            <person name="Whitman W.B."/>
            <person name="Parks D.H."/>
            <person name="Hugenholtz P."/>
        </authorList>
    </citation>
    <scope>NUCLEOTIDE SEQUENCE</scope>
    <source>
        <strain evidence="6">UBA8838</strain>
    </source>
</reference>
<dbReference type="PANTHER" id="PTHR22807:SF70">
    <property type="entry name" value="TRNA_RRNA CYTOSINE-C5-METHYLASE, NOL1_NOP2_SUN FAMILY, FUSED TO N-TERMINAL NUSB REGULATOR DOMAIN"/>
    <property type="match status" value="1"/>
</dbReference>
<dbReference type="EMBL" id="DUJO01000026">
    <property type="protein sequence ID" value="HII74071.1"/>
    <property type="molecule type" value="Genomic_DNA"/>
</dbReference>
<dbReference type="Pfam" id="PF01189">
    <property type="entry name" value="Methyltr_RsmB-F"/>
    <property type="match status" value="1"/>
</dbReference>
<evidence type="ECO:0000313" key="7">
    <source>
        <dbReference type="Proteomes" id="UP000646844"/>
    </source>
</evidence>
<dbReference type="GO" id="GO:0001510">
    <property type="term" value="P:RNA methylation"/>
    <property type="evidence" value="ECO:0007669"/>
    <property type="project" value="InterPro"/>
</dbReference>
<dbReference type="PANTHER" id="PTHR22807">
    <property type="entry name" value="NOP2 YEAST -RELATED NOL1/NOP2/FMU SUN DOMAIN-CONTAINING"/>
    <property type="match status" value="1"/>
</dbReference>
<evidence type="ECO:0000256" key="1">
    <source>
        <dbReference type="ARBA" id="ARBA00022603"/>
    </source>
</evidence>
<dbReference type="InterPro" id="IPR023267">
    <property type="entry name" value="RCMT"/>
</dbReference>
<evidence type="ECO:0000256" key="4">
    <source>
        <dbReference type="ARBA" id="ARBA00022884"/>
    </source>
</evidence>
<dbReference type="AlphaFoldDB" id="A0A832THE1"/>
<evidence type="ECO:0000256" key="2">
    <source>
        <dbReference type="ARBA" id="ARBA00022679"/>
    </source>
</evidence>
<keyword evidence="4" id="KW-0694">RNA-binding</keyword>
<accession>A0A832THE1</accession>
<dbReference type="Gene3D" id="3.40.50.150">
    <property type="entry name" value="Vaccinia Virus protein VP39"/>
    <property type="match status" value="1"/>
</dbReference>
<dbReference type="GO" id="GO:0008173">
    <property type="term" value="F:RNA methyltransferase activity"/>
    <property type="evidence" value="ECO:0007669"/>
    <property type="project" value="InterPro"/>
</dbReference>
<organism evidence="6 7">
    <name type="scientific">Sulfurisphaera tokodaii</name>
    <dbReference type="NCBI Taxonomy" id="111955"/>
    <lineage>
        <taxon>Archaea</taxon>
        <taxon>Thermoproteota</taxon>
        <taxon>Thermoprotei</taxon>
        <taxon>Sulfolobales</taxon>
        <taxon>Sulfolobaceae</taxon>
        <taxon>Sulfurisphaera</taxon>
    </lineage>
</organism>
<dbReference type="Proteomes" id="UP000646844">
    <property type="component" value="Unassembled WGS sequence"/>
</dbReference>
<dbReference type="PRINTS" id="PR02008">
    <property type="entry name" value="RCMTFAMILY"/>
</dbReference>
<feature type="domain" description="SAM-dependent MTase RsmB/NOP-type" evidence="5">
    <location>
        <begin position="105"/>
        <end position="361"/>
    </location>
</feature>
<dbReference type="InterPro" id="IPR001678">
    <property type="entry name" value="MeTrfase_RsmB-F_NOP2_dom"/>
</dbReference>
<evidence type="ECO:0000259" key="5">
    <source>
        <dbReference type="PROSITE" id="PS51686"/>
    </source>
</evidence>
<name>A0A832THE1_9CREN</name>
<dbReference type="InterPro" id="IPR029063">
    <property type="entry name" value="SAM-dependent_MTases_sf"/>
</dbReference>
<comment type="caution">
    <text evidence="6">The sequence shown here is derived from an EMBL/GenBank/DDBJ whole genome shotgun (WGS) entry which is preliminary data.</text>
</comment>
<protein>
    <submittedName>
        <fullName evidence="6">RsmB/NOP family class I SAM-dependent RNA methyltransferase</fullName>
    </submittedName>
</protein>
<dbReference type="InterPro" id="IPR049560">
    <property type="entry name" value="MeTrfase_RsmB-F_NOP2_cat"/>
</dbReference>
<evidence type="ECO:0000256" key="3">
    <source>
        <dbReference type="ARBA" id="ARBA00022691"/>
    </source>
</evidence>
<proteinExistence type="predicted"/>